<feature type="binding site" evidence="7">
    <location>
        <begin position="229"/>
        <end position="233"/>
    </location>
    <ligand>
        <name>GTP</name>
        <dbReference type="ChEBI" id="CHEBI:37565"/>
    </ligand>
</feature>
<dbReference type="InterPro" id="IPR006073">
    <property type="entry name" value="GTP-bd"/>
</dbReference>
<dbReference type="CDD" id="cd01878">
    <property type="entry name" value="HflX"/>
    <property type="match status" value="1"/>
</dbReference>
<dbReference type="RefSeq" id="WP_011219893.1">
    <property type="nucleotide sequence ID" value="NC_006370.1"/>
</dbReference>
<feature type="binding site" evidence="7">
    <location>
        <begin position="251"/>
        <end position="254"/>
    </location>
    <ligand>
        <name>GTP</name>
        <dbReference type="ChEBI" id="CHEBI:37565"/>
    </ligand>
</feature>
<dbReference type="GO" id="GO:0005525">
    <property type="term" value="F:GTP binding"/>
    <property type="evidence" value="ECO:0007669"/>
    <property type="project" value="UniProtKB-UniRule"/>
</dbReference>
<dbReference type="NCBIfam" id="TIGR03156">
    <property type="entry name" value="GTP_HflX"/>
    <property type="match status" value="1"/>
</dbReference>
<evidence type="ECO:0000256" key="5">
    <source>
        <dbReference type="ARBA" id="ARBA00023134"/>
    </source>
</evidence>
<sequence length="429" mass="48506">MFDRYETGEQAILVHINFTQDGEWEDLSECEMLVSSAGVNTLRVVTGSRKTPLPKYYVGEGKAQEIADAVRAEEAEIVIFNHSLSPAQERNLEQLCQCRVIDRTGLILDIFAQRARTHEGKLQVELAQLRHISTRLIRGWTHLERQKGGIGLRGPGETQLETDRRLLRDRIKTILRRLDKVSKQREQGRRARNRAEIPTISLVGYTNAGKSTLFNRITDAGVYVADQLFATLDPTLRKIDVADVGTAILADTVGFIRHLPHDLVAAFKATLKETQEATLLLHVVDASDERFRENMDAVHLVLDEIDAGDVPRLIVMNKIDCLDGAEPRIERDEDGLPRCVWVSAMEGIGIDLLFQALTERLSGTMIKHTLRLPPENAGRYRSTFYQLGCILREEYESDGCLMVDIRLPLADWSRLQKRESNLLDDFIVA</sequence>
<evidence type="ECO:0000256" key="8">
    <source>
        <dbReference type="PIRSR" id="PIRSR006809-2"/>
    </source>
</evidence>
<name>Q6LM31_PHOPR</name>
<organism evidence="10 11">
    <name type="scientific">Photobacterium profundum (strain SS9)</name>
    <dbReference type="NCBI Taxonomy" id="298386"/>
    <lineage>
        <taxon>Bacteria</taxon>
        <taxon>Pseudomonadati</taxon>
        <taxon>Pseudomonadota</taxon>
        <taxon>Gammaproteobacteria</taxon>
        <taxon>Vibrionales</taxon>
        <taxon>Vibrionaceae</taxon>
        <taxon>Photobacterium</taxon>
    </lineage>
</organism>
<dbReference type="EMBL" id="CR378673">
    <property type="protein sequence ID" value="CAG21647.1"/>
    <property type="molecule type" value="Genomic_DNA"/>
</dbReference>
<dbReference type="GO" id="GO:0046872">
    <property type="term" value="F:metal ion binding"/>
    <property type="evidence" value="ECO:0007669"/>
    <property type="project" value="UniProtKB-KW"/>
</dbReference>
<dbReference type="GO" id="GO:0005737">
    <property type="term" value="C:cytoplasm"/>
    <property type="evidence" value="ECO:0007669"/>
    <property type="project" value="UniProtKB-SubCell"/>
</dbReference>
<dbReference type="InterPro" id="IPR032305">
    <property type="entry name" value="GTP-bd_M"/>
</dbReference>
<dbReference type="Pfam" id="PF19275">
    <property type="entry name" value="HflX_C"/>
    <property type="match status" value="1"/>
</dbReference>
<evidence type="ECO:0000259" key="9">
    <source>
        <dbReference type="PROSITE" id="PS51705"/>
    </source>
</evidence>
<dbReference type="SUPFAM" id="SSF52540">
    <property type="entry name" value="P-loop containing nucleoside triphosphate hydrolases"/>
    <property type="match status" value="1"/>
</dbReference>
<dbReference type="PRINTS" id="PR00326">
    <property type="entry name" value="GTP1OBG"/>
</dbReference>
<protein>
    <recommendedName>
        <fullName evidence="6">GTPase HflX</fullName>
    </recommendedName>
    <alternativeName>
        <fullName evidence="6">GTP-binding protein HflX</fullName>
    </alternativeName>
</protein>
<dbReference type="Pfam" id="PF13167">
    <property type="entry name" value="GTP-bdg_N"/>
    <property type="match status" value="1"/>
</dbReference>
<dbReference type="HOGENOM" id="CLU_019597_2_1_6"/>
<gene>
    <name evidence="10" type="primary">STM4362</name>
    <name evidence="6" type="synonym">hflX</name>
    <name evidence="10" type="ordered locus">PBPRA3349</name>
</gene>
<evidence type="ECO:0000256" key="1">
    <source>
        <dbReference type="ARBA" id="ARBA00022490"/>
    </source>
</evidence>
<dbReference type="Proteomes" id="UP000000593">
    <property type="component" value="Chromosome 1"/>
</dbReference>
<dbReference type="Pfam" id="PF01926">
    <property type="entry name" value="MMR_HSR1"/>
    <property type="match status" value="1"/>
</dbReference>
<dbReference type="InterPro" id="IPR025121">
    <property type="entry name" value="GTPase_HflX_N"/>
</dbReference>
<dbReference type="NCBIfam" id="NF008280">
    <property type="entry name" value="PRK11058.1"/>
    <property type="match status" value="1"/>
</dbReference>
<reference evidence="11" key="1">
    <citation type="journal article" date="2005" name="Science">
        <title>Life at depth: Photobacterium profundum genome sequence and expression analysis.</title>
        <authorList>
            <person name="Vezzi A."/>
            <person name="Campanaro S."/>
            <person name="D'Angelo M."/>
            <person name="Simonato F."/>
            <person name="Vitulo N."/>
            <person name="Lauro F.M."/>
            <person name="Cestaro A."/>
            <person name="Malacrida G."/>
            <person name="Simionati B."/>
            <person name="Cannata N."/>
            <person name="Romualdi C."/>
            <person name="Bartlett D.H."/>
            <person name="Valle G."/>
        </authorList>
    </citation>
    <scope>NUCLEOTIDE SEQUENCE [LARGE SCALE GENOMIC DNA]</scope>
    <source>
        <strain evidence="11">ATCC BAA-1253 / SS9</strain>
    </source>
</reference>
<evidence type="ECO:0000256" key="2">
    <source>
        <dbReference type="ARBA" id="ARBA00022723"/>
    </source>
</evidence>
<dbReference type="Pfam" id="PF16360">
    <property type="entry name" value="GTP-bdg_M"/>
    <property type="match status" value="1"/>
</dbReference>
<dbReference type="PANTHER" id="PTHR10229:SF0">
    <property type="entry name" value="GTP-BINDING PROTEIN 6-RELATED"/>
    <property type="match status" value="1"/>
</dbReference>
<dbReference type="Gene3D" id="3.40.50.11060">
    <property type="entry name" value="GTPase HflX, N-terminal domain"/>
    <property type="match status" value="1"/>
</dbReference>
<feature type="binding site" evidence="8">
    <location>
        <position position="231"/>
    </location>
    <ligand>
        <name>Mg(2+)</name>
        <dbReference type="ChEBI" id="CHEBI:18420"/>
    </ligand>
</feature>
<feature type="binding site" evidence="7">
    <location>
        <begin position="317"/>
        <end position="320"/>
    </location>
    <ligand>
        <name>GTP</name>
        <dbReference type="ChEBI" id="CHEBI:37565"/>
    </ligand>
</feature>
<feature type="binding site" evidence="7">
    <location>
        <begin position="204"/>
        <end position="211"/>
    </location>
    <ligand>
        <name>GTP</name>
        <dbReference type="ChEBI" id="CHEBI:37565"/>
    </ligand>
</feature>
<dbReference type="SUPFAM" id="SSF54980">
    <property type="entry name" value="EF-G C-terminal domain-like"/>
    <property type="match status" value="1"/>
</dbReference>
<comment type="function">
    <text evidence="6">GTPase that associates with the 50S ribosomal subunit and may have a role during protein synthesis or ribosome biogenesis.</text>
</comment>
<comment type="similarity">
    <text evidence="6">Belongs to the TRAFAC class OBG-HflX-like GTPase superfamily. HflX GTPase family.</text>
</comment>
<dbReference type="InterPro" id="IPR027417">
    <property type="entry name" value="P-loop_NTPase"/>
</dbReference>
<keyword evidence="11" id="KW-1185">Reference proteome</keyword>
<feature type="domain" description="Hflx-type G" evidence="9">
    <location>
        <begin position="198"/>
        <end position="365"/>
    </location>
</feature>
<keyword evidence="3 6" id="KW-0547">Nucleotide-binding</keyword>
<dbReference type="FunFam" id="3.40.50.300:FF:000173">
    <property type="entry name" value="GTPase HflX"/>
    <property type="match status" value="1"/>
</dbReference>
<evidence type="ECO:0000256" key="7">
    <source>
        <dbReference type="PIRSR" id="PIRSR006809-1"/>
    </source>
</evidence>
<evidence type="ECO:0000256" key="4">
    <source>
        <dbReference type="ARBA" id="ARBA00022842"/>
    </source>
</evidence>
<dbReference type="Gene3D" id="3.40.50.300">
    <property type="entry name" value="P-loop containing nucleotide triphosphate hydrolases"/>
    <property type="match status" value="1"/>
</dbReference>
<accession>Q6LM31</accession>
<dbReference type="KEGG" id="ppr:PBPRA3349"/>
<dbReference type="AlphaFoldDB" id="Q6LM31"/>
<dbReference type="eggNOG" id="COG2262">
    <property type="taxonomic scope" value="Bacteria"/>
</dbReference>
<dbReference type="Gene3D" id="6.10.250.2860">
    <property type="match status" value="1"/>
</dbReference>
<evidence type="ECO:0000256" key="3">
    <source>
        <dbReference type="ARBA" id="ARBA00022741"/>
    </source>
</evidence>
<dbReference type="PROSITE" id="PS51705">
    <property type="entry name" value="G_HFLX"/>
    <property type="match status" value="1"/>
</dbReference>
<dbReference type="InterPro" id="IPR042108">
    <property type="entry name" value="GTPase_HflX_N_sf"/>
</dbReference>
<keyword evidence="5 6" id="KW-0342">GTP-binding</keyword>
<dbReference type="InterPro" id="IPR035647">
    <property type="entry name" value="EFG_III/V"/>
</dbReference>
<comment type="subcellular location">
    <subcellularLocation>
        <location evidence="6">Cytoplasm</location>
    </subcellularLocation>
    <text evidence="6">May associate with membranes.</text>
</comment>
<evidence type="ECO:0000313" key="11">
    <source>
        <dbReference type="Proteomes" id="UP000000593"/>
    </source>
</evidence>
<dbReference type="InterPro" id="IPR045498">
    <property type="entry name" value="HflX_C"/>
</dbReference>
<dbReference type="PIRSF" id="PIRSF006809">
    <property type="entry name" value="GTP-binding_hflX_prd"/>
    <property type="match status" value="1"/>
</dbReference>
<feature type="binding site" evidence="8">
    <location>
        <position position="211"/>
    </location>
    <ligand>
        <name>Mg(2+)</name>
        <dbReference type="ChEBI" id="CHEBI:18420"/>
    </ligand>
</feature>
<evidence type="ECO:0000256" key="6">
    <source>
        <dbReference type="HAMAP-Rule" id="MF_00900"/>
    </source>
</evidence>
<dbReference type="GO" id="GO:0043022">
    <property type="term" value="F:ribosome binding"/>
    <property type="evidence" value="ECO:0007669"/>
    <property type="project" value="TreeGrafter"/>
</dbReference>
<dbReference type="InterPro" id="IPR016496">
    <property type="entry name" value="GTPase_HflX"/>
</dbReference>
<proteinExistence type="inferred from homology"/>
<evidence type="ECO:0000313" key="10">
    <source>
        <dbReference type="EMBL" id="CAG21647.1"/>
    </source>
</evidence>
<dbReference type="InterPro" id="IPR030394">
    <property type="entry name" value="G_HFLX_dom"/>
</dbReference>
<keyword evidence="2 8" id="KW-0479">Metal-binding</keyword>
<keyword evidence="4 8" id="KW-0460">Magnesium</keyword>
<comment type="cofactor">
    <cofactor evidence="8">
        <name>Mg(2+)</name>
        <dbReference type="ChEBI" id="CHEBI:18420"/>
    </cofactor>
</comment>
<dbReference type="GO" id="GO:0003924">
    <property type="term" value="F:GTPase activity"/>
    <property type="evidence" value="ECO:0007669"/>
    <property type="project" value="UniProtKB-UniRule"/>
</dbReference>
<dbReference type="HAMAP" id="MF_00900">
    <property type="entry name" value="GTPase_HflX"/>
    <property type="match status" value="1"/>
</dbReference>
<dbReference type="STRING" id="298386.PBPRA3349"/>
<dbReference type="FunFam" id="3.40.50.11060:FF:000001">
    <property type="entry name" value="GTPase HflX"/>
    <property type="match status" value="1"/>
</dbReference>
<dbReference type="GO" id="GO:0097216">
    <property type="term" value="F:guanosine tetraphosphate binding"/>
    <property type="evidence" value="ECO:0007669"/>
    <property type="project" value="UniProtKB-ARBA"/>
</dbReference>
<dbReference type="PANTHER" id="PTHR10229">
    <property type="entry name" value="GTP-BINDING PROTEIN HFLX"/>
    <property type="match status" value="1"/>
</dbReference>
<keyword evidence="1 6" id="KW-0963">Cytoplasm</keyword>
<comment type="subunit">
    <text evidence="6">Monomer. Associates with the 50S ribosomal subunit.</text>
</comment>